<sequence>MKFYRYVLSIPPLDWECCFLSIEEYKQSFANKYNQNIEYYRQVIGDCQQHLADVDNLAVVTYKDLCASVHSAELRCPAMIFSIPSGDHRGSALFCIMYKLENDGDTFIYSPVPLVHLEQDRAGEIEL</sequence>
<reference evidence="1 2" key="1">
    <citation type="journal article" date="2015" name="Genome Announc.">
        <title>Draft Genome Sequence of Brevibacillus brevis DZQ7, a Plant Growth-Promoting Rhizobacterium with Broad-Spectrum Antimicrobial Activity.</title>
        <authorList>
            <person name="Hou Q."/>
            <person name="Wang C."/>
            <person name="Hou X."/>
            <person name="Xia Z."/>
            <person name="Ye J."/>
            <person name="Liu K."/>
            <person name="Liu H."/>
            <person name="Wang J."/>
            <person name="Guo H."/>
            <person name="Yu X."/>
            <person name="Yang Y."/>
            <person name="Du B."/>
            <person name="Ding Y."/>
        </authorList>
    </citation>
    <scope>NUCLEOTIDE SEQUENCE [LARGE SCALE GENOMIC DNA]</scope>
    <source>
        <strain evidence="1 2">DZQ7</strain>
    </source>
</reference>
<gene>
    <name evidence="1" type="ORF">AB432_022295</name>
</gene>
<dbReference type="EMBL" id="CP030117">
    <property type="protein sequence ID" value="AWX57600.1"/>
    <property type="molecule type" value="Genomic_DNA"/>
</dbReference>
<dbReference type="AlphaFoldDB" id="A0A2Z4MM93"/>
<dbReference type="RefSeq" id="WP_048034142.1">
    <property type="nucleotide sequence ID" value="NZ_CP030117.1"/>
</dbReference>
<evidence type="ECO:0000313" key="1">
    <source>
        <dbReference type="EMBL" id="AWX57600.1"/>
    </source>
</evidence>
<proteinExistence type="predicted"/>
<dbReference type="Proteomes" id="UP000036061">
    <property type="component" value="Chromosome"/>
</dbReference>
<accession>A0A2Z4MM93</accession>
<name>A0A2Z4MM93_BREBE</name>
<organism evidence="1 2">
    <name type="scientific">Brevibacillus brevis</name>
    <name type="common">Bacillus brevis</name>
    <dbReference type="NCBI Taxonomy" id="1393"/>
    <lineage>
        <taxon>Bacteria</taxon>
        <taxon>Bacillati</taxon>
        <taxon>Bacillota</taxon>
        <taxon>Bacilli</taxon>
        <taxon>Bacillales</taxon>
        <taxon>Paenibacillaceae</taxon>
        <taxon>Brevibacillus</taxon>
    </lineage>
</organism>
<protein>
    <submittedName>
        <fullName evidence="1">Uncharacterized protein</fullName>
    </submittedName>
</protein>
<evidence type="ECO:0000313" key="2">
    <source>
        <dbReference type="Proteomes" id="UP000036061"/>
    </source>
</evidence>